<evidence type="ECO:0000256" key="5">
    <source>
        <dbReference type="ARBA" id="ARBA00031395"/>
    </source>
</evidence>
<dbReference type="NCBIfam" id="TIGR00528">
    <property type="entry name" value="gcvT"/>
    <property type="match status" value="1"/>
</dbReference>
<evidence type="ECO:0000313" key="11">
    <source>
        <dbReference type="Proteomes" id="UP000572953"/>
    </source>
</evidence>
<evidence type="ECO:0000256" key="4">
    <source>
        <dbReference type="ARBA" id="ARBA00022679"/>
    </source>
</evidence>
<dbReference type="InterPro" id="IPR006223">
    <property type="entry name" value="GcvT"/>
</dbReference>
<evidence type="ECO:0000313" key="10">
    <source>
        <dbReference type="EMBL" id="NCU62578.1"/>
    </source>
</evidence>
<dbReference type="PIRSF" id="PIRSF006487">
    <property type="entry name" value="GcvT"/>
    <property type="match status" value="1"/>
</dbReference>
<dbReference type="GO" id="GO:0006546">
    <property type="term" value="P:glycine catabolic process"/>
    <property type="evidence" value="ECO:0007669"/>
    <property type="project" value="InterPro"/>
</dbReference>
<accession>A0A845S9P2</accession>
<dbReference type="GO" id="GO:0004047">
    <property type="term" value="F:aminomethyltransferase activity"/>
    <property type="evidence" value="ECO:0007669"/>
    <property type="project" value="UniProtKB-EC"/>
</dbReference>
<dbReference type="Gene3D" id="4.10.1250.10">
    <property type="entry name" value="Aminomethyltransferase fragment"/>
    <property type="match status" value="1"/>
</dbReference>
<dbReference type="InterPro" id="IPR028896">
    <property type="entry name" value="GcvT/YgfZ/DmdA"/>
</dbReference>
<sequence length="374" mass="41640">MSAANTELKQPNKTSLYEFHKSFGAKLVNFAGYEMPIQYQDGIIQEHTHTRNSIGIFDVSHMGQLKIECSSSIFPYLEKIIPLDFSAIENNQSKYSFLLNNNGGIEDDLIVTKVDTGIKIVLNAACKDNDVKIIKDSIGEGFTAILRDDLSLIAIQGPKAVDAMQKIFKDISKLNFMYGNYFEYNKKKVFITRSGYTGEDGFEVSIKNEDVQELTQDIMRVSDAKLIGLGARDSLRLEAGLCLYGHDINSKTTPVEGALSWAIPKNKKEKGGFLGDKIILDQIKKKPKKIRVGIKPEGKIIAREGTKIFSNDQKEIGHITSGGFGPSVNGPIAMGYVDYDQSQEGTRVVLKVRENMVQGIISKLPFYKKSYVKN</sequence>
<dbReference type="InterPro" id="IPR013977">
    <property type="entry name" value="GcvT_C"/>
</dbReference>
<proteinExistence type="inferred from homology"/>
<dbReference type="EMBL" id="RGGN01000007">
    <property type="protein sequence ID" value="NCU62578.1"/>
    <property type="molecule type" value="Genomic_DNA"/>
</dbReference>
<gene>
    <name evidence="10" type="primary">gcvT</name>
    <name evidence="10" type="ORF">EBV78_00550</name>
</gene>
<dbReference type="PANTHER" id="PTHR43757:SF2">
    <property type="entry name" value="AMINOMETHYLTRANSFERASE, MITOCHONDRIAL"/>
    <property type="match status" value="1"/>
</dbReference>
<dbReference type="GO" id="GO:0008483">
    <property type="term" value="F:transaminase activity"/>
    <property type="evidence" value="ECO:0007669"/>
    <property type="project" value="UniProtKB-KW"/>
</dbReference>
<dbReference type="NCBIfam" id="NF010093">
    <property type="entry name" value="PRK13579.1"/>
    <property type="match status" value="1"/>
</dbReference>
<dbReference type="Gene3D" id="3.30.70.1400">
    <property type="entry name" value="Aminomethyltransferase beta-barrel domains"/>
    <property type="match status" value="1"/>
</dbReference>
<dbReference type="Pfam" id="PF01571">
    <property type="entry name" value="GCV_T"/>
    <property type="match status" value="1"/>
</dbReference>
<dbReference type="GO" id="GO:0032259">
    <property type="term" value="P:methylation"/>
    <property type="evidence" value="ECO:0007669"/>
    <property type="project" value="UniProtKB-KW"/>
</dbReference>
<dbReference type="InterPro" id="IPR027266">
    <property type="entry name" value="TrmE/GcvT-like"/>
</dbReference>
<comment type="similarity">
    <text evidence="1">Belongs to the GcvT family.</text>
</comment>
<dbReference type="GO" id="GO:0008168">
    <property type="term" value="F:methyltransferase activity"/>
    <property type="evidence" value="ECO:0007669"/>
    <property type="project" value="UniProtKB-KW"/>
</dbReference>
<dbReference type="Gene3D" id="3.30.1360.120">
    <property type="entry name" value="Probable tRNA modification gtpase trme, domain 1"/>
    <property type="match status" value="1"/>
</dbReference>
<dbReference type="Proteomes" id="UP000572953">
    <property type="component" value="Unassembled WGS sequence"/>
</dbReference>
<evidence type="ECO:0000256" key="1">
    <source>
        <dbReference type="ARBA" id="ARBA00008609"/>
    </source>
</evidence>
<dbReference type="AlphaFoldDB" id="A0A845S9P2"/>
<comment type="caution">
    <text evidence="10">The sequence shown here is derived from an EMBL/GenBank/DDBJ whole genome shotgun (WGS) entry which is preliminary data.</text>
</comment>
<dbReference type="Pfam" id="PF08669">
    <property type="entry name" value="GCV_T_C"/>
    <property type="match status" value="1"/>
</dbReference>
<name>A0A845S9P2_9PROT</name>
<evidence type="ECO:0000259" key="9">
    <source>
        <dbReference type="Pfam" id="PF08669"/>
    </source>
</evidence>
<reference evidence="10 11" key="1">
    <citation type="submission" date="2018-10" db="EMBL/GenBank/DDBJ databases">
        <title>Iterative Subtractive Binning of Freshwater Chronoseries Metagenomes Recovers Nearly Complete Genomes from over Four Hundred Novel Species.</title>
        <authorList>
            <person name="Rodriguez-R L.M."/>
            <person name="Tsementzi D."/>
            <person name="Luo C."/>
            <person name="Konstantinidis K.T."/>
        </authorList>
    </citation>
    <scope>NUCLEOTIDE SEQUENCE [LARGE SCALE GENOMIC DNA]</scope>
    <source>
        <strain evidence="10">WB7_2B_003</strain>
    </source>
</reference>
<dbReference type="NCBIfam" id="NF001567">
    <property type="entry name" value="PRK00389.1"/>
    <property type="match status" value="1"/>
</dbReference>
<dbReference type="PANTHER" id="PTHR43757">
    <property type="entry name" value="AMINOMETHYLTRANSFERASE"/>
    <property type="match status" value="1"/>
</dbReference>
<dbReference type="InterPro" id="IPR006222">
    <property type="entry name" value="GCVT_N"/>
</dbReference>
<comment type="catalytic activity">
    <reaction evidence="6">
        <text>N(6)-[(R)-S(8)-aminomethyldihydrolipoyl]-L-lysyl-[protein] + (6S)-5,6,7,8-tetrahydrofolate = N(6)-[(R)-dihydrolipoyl]-L-lysyl-[protein] + (6R)-5,10-methylene-5,6,7,8-tetrahydrofolate + NH4(+)</text>
        <dbReference type="Rhea" id="RHEA:16945"/>
        <dbReference type="Rhea" id="RHEA-COMP:10475"/>
        <dbReference type="Rhea" id="RHEA-COMP:10492"/>
        <dbReference type="ChEBI" id="CHEBI:15636"/>
        <dbReference type="ChEBI" id="CHEBI:28938"/>
        <dbReference type="ChEBI" id="CHEBI:57453"/>
        <dbReference type="ChEBI" id="CHEBI:83100"/>
        <dbReference type="ChEBI" id="CHEBI:83143"/>
        <dbReference type="EC" id="2.1.2.10"/>
    </reaction>
</comment>
<dbReference type="InterPro" id="IPR029043">
    <property type="entry name" value="GcvT/YgfZ_C"/>
</dbReference>
<dbReference type="EC" id="2.1.2.10" evidence="2"/>
<keyword evidence="4 10" id="KW-0808">Transferase</keyword>
<feature type="domain" description="Aminomethyltransferase C-terminal" evidence="9">
    <location>
        <begin position="291"/>
        <end position="368"/>
    </location>
</feature>
<feature type="domain" description="GCVT N-terminal" evidence="8">
    <location>
        <begin position="16"/>
        <end position="267"/>
    </location>
</feature>
<keyword evidence="10" id="KW-0489">Methyltransferase</keyword>
<feature type="binding site" evidence="7">
    <location>
        <position position="203"/>
    </location>
    <ligand>
        <name>substrate</name>
    </ligand>
</feature>
<organism evidence="10 11">
    <name type="scientific">Candidatus Fonsibacter lacus</name>
    <dbReference type="NCBI Taxonomy" id="2576439"/>
    <lineage>
        <taxon>Bacteria</taxon>
        <taxon>Pseudomonadati</taxon>
        <taxon>Pseudomonadota</taxon>
        <taxon>Alphaproteobacteria</taxon>
        <taxon>Candidatus Pelagibacterales</taxon>
        <taxon>Candidatus Pelagibacterales incertae sedis</taxon>
        <taxon>Candidatus Fonsibacter</taxon>
    </lineage>
</organism>
<evidence type="ECO:0000256" key="2">
    <source>
        <dbReference type="ARBA" id="ARBA00012616"/>
    </source>
</evidence>
<evidence type="ECO:0000256" key="6">
    <source>
        <dbReference type="ARBA" id="ARBA00047665"/>
    </source>
</evidence>
<evidence type="ECO:0000256" key="3">
    <source>
        <dbReference type="ARBA" id="ARBA00022576"/>
    </source>
</evidence>
<evidence type="ECO:0000256" key="7">
    <source>
        <dbReference type="PIRSR" id="PIRSR006487-1"/>
    </source>
</evidence>
<protein>
    <recommendedName>
        <fullName evidence="2">aminomethyltransferase</fullName>
        <ecNumber evidence="2">2.1.2.10</ecNumber>
    </recommendedName>
    <alternativeName>
        <fullName evidence="5">Glycine cleavage system T protein</fullName>
    </alternativeName>
</protein>
<dbReference type="SUPFAM" id="SSF103025">
    <property type="entry name" value="Folate-binding domain"/>
    <property type="match status" value="1"/>
</dbReference>
<keyword evidence="3" id="KW-0032">Aminotransferase</keyword>
<dbReference type="Gene3D" id="2.40.30.110">
    <property type="entry name" value="Aminomethyltransferase beta-barrel domains"/>
    <property type="match status" value="1"/>
</dbReference>
<dbReference type="GO" id="GO:0005960">
    <property type="term" value="C:glycine cleavage complex"/>
    <property type="evidence" value="ECO:0007669"/>
    <property type="project" value="InterPro"/>
</dbReference>
<evidence type="ECO:0000259" key="8">
    <source>
        <dbReference type="Pfam" id="PF01571"/>
    </source>
</evidence>
<dbReference type="SUPFAM" id="SSF101790">
    <property type="entry name" value="Aminomethyltransferase beta-barrel domain"/>
    <property type="match status" value="1"/>
</dbReference>